<dbReference type="AlphaFoldDB" id="C7LCJ0"/>
<organism evidence="1 2">
    <name type="scientific">Brucella microti (strain BCCN 7-01 / CAPM 6434 / CCM 4915)</name>
    <dbReference type="NCBI Taxonomy" id="568815"/>
    <lineage>
        <taxon>Bacteria</taxon>
        <taxon>Pseudomonadati</taxon>
        <taxon>Pseudomonadota</taxon>
        <taxon>Alphaproteobacteria</taxon>
        <taxon>Hyphomicrobiales</taxon>
        <taxon>Brucellaceae</taxon>
        <taxon>Brucella/Ochrobactrum group</taxon>
        <taxon>Brucella</taxon>
    </lineage>
</organism>
<sequence>MKHIRVETQQNIKGFSMSSTTTNDSTPMGDDSPTVHLAIADVWNEGDETPIEVHLLLKADENEDLVQTVLSILAEEGYHEAELLEMGTLTEEPEEEPHKSAWATALSGEVALIEFDGDGDDEEEEEEEE</sequence>
<accession>C7LCJ0</accession>
<dbReference type="Proteomes" id="UP000002188">
    <property type="component" value="Chromosome 1"/>
</dbReference>
<reference evidence="1 2" key="1">
    <citation type="journal article" date="2009" name="BMC Genomics">
        <title>Brucella microti: the genome sequence of an emerging pathogen.</title>
        <authorList>
            <person name="Audic S."/>
            <person name="Lescot M."/>
            <person name="Claverie J.-M."/>
            <person name="Scholz H.C."/>
        </authorList>
    </citation>
    <scope>NUCLEOTIDE SEQUENCE [LARGE SCALE GENOMIC DNA]</scope>
    <source>
        <strain evidence="1 2">CCM 4915</strain>
    </source>
</reference>
<proteinExistence type="predicted"/>
<name>C7LCJ0_BRUMC</name>
<evidence type="ECO:0000313" key="2">
    <source>
        <dbReference type="Proteomes" id="UP000002188"/>
    </source>
</evidence>
<dbReference type="EMBL" id="CP001578">
    <property type="protein sequence ID" value="ACU48225.1"/>
    <property type="molecule type" value="Genomic_DNA"/>
</dbReference>
<gene>
    <name evidence="1" type="ordered locus">BMI_I1251</name>
</gene>
<protein>
    <submittedName>
        <fullName evidence="1">Uncharacterized protein</fullName>
    </submittedName>
</protein>
<keyword evidence="2" id="KW-1185">Reference proteome</keyword>
<dbReference type="KEGG" id="bmr:BMI_I1251"/>
<evidence type="ECO:0000313" key="1">
    <source>
        <dbReference type="EMBL" id="ACU48225.1"/>
    </source>
</evidence>
<dbReference type="HOGENOM" id="CLU_162038_0_0_5"/>